<evidence type="ECO:0000313" key="1">
    <source>
        <dbReference type="EMBL" id="KAJ3044563.1"/>
    </source>
</evidence>
<accession>A0AAD5S6Q8</accession>
<comment type="caution">
    <text evidence="1">The sequence shown here is derived from an EMBL/GenBank/DDBJ whole genome shotgun (WGS) entry which is preliminary data.</text>
</comment>
<protein>
    <submittedName>
        <fullName evidence="1">Uncharacterized protein</fullName>
    </submittedName>
</protein>
<dbReference type="AlphaFoldDB" id="A0AAD5S6Q8"/>
<dbReference type="EMBL" id="JADGJD010001286">
    <property type="protein sequence ID" value="KAJ3044563.1"/>
    <property type="molecule type" value="Genomic_DNA"/>
</dbReference>
<name>A0AAD5S6Q8_9FUNG</name>
<dbReference type="Proteomes" id="UP001212841">
    <property type="component" value="Unassembled WGS sequence"/>
</dbReference>
<organism evidence="1 2">
    <name type="scientific">Rhizophlyctis rosea</name>
    <dbReference type="NCBI Taxonomy" id="64517"/>
    <lineage>
        <taxon>Eukaryota</taxon>
        <taxon>Fungi</taxon>
        <taxon>Fungi incertae sedis</taxon>
        <taxon>Chytridiomycota</taxon>
        <taxon>Chytridiomycota incertae sedis</taxon>
        <taxon>Chytridiomycetes</taxon>
        <taxon>Rhizophlyctidales</taxon>
        <taxon>Rhizophlyctidaceae</taxon>
        <taxon>Rhizophlyctis</taxon>
    </lineage>
</organism>
<keyword evidence="2" id="KW-1185">Reference proteome</keyword>
<sequence length="162" mass="18222">MLSKLPKLTGAGNPETFLEYLKKADEILLFSKRHISEREFLSFVKVSASGTAADFLKTLWNDPYLTARTWHDVFNDDNQLVSHGLPLLLLSEYKSLNYDSLVLNRFDALKSAGYKTMSDFNVNFKLALQRLPAPLPAYVVTEKGLDSLPNEVANLCEPIPLT</sequence>
<reference evidence="1" key="1">
    <citation type="submission" date="2020-05" db="EMBL/GenBank/DDBJ databases">
        <title>Phylogenomic resolution of chytrid fungi.</title>
        <authorList>
            <person name="Stajich J.E."/>
            <person name="Amses K."/>
            <person name="Simmons R."/>
            <person name="Seto K."/>
            <person name="Myers J."/>
            <person name="Bonds A."/>
            <person name="Quandt C.A."/>
            <person name="Barry K."/>
            <person name="Liu P."/>
            <person name="Grigoriev I."/>
            <person name="Longcore J.E."/>
            <person name="James T.Y."/>
        </authorList>
    </citation>
    <scope>NUCLEOTIDE SEQUENCE</scope>
    <source>
        <strain evidence="1">JEL0318</strain>
    </source>
</reference>
<gene>
    <name evidence="1" type="ORF">HK097_001431</name>
</gene>
<evidence type="ECO:0000313" key="2">
    <source>
        <dbReference type="Proteomes" id="UP001212841"/>
    </source>
</evidence>
<proteinExistence type="predicted"/>